<feature type="region of interest" description="Disordered" evidence="1">
    <location>
        <begin position="183"/>
        <end position="218"/>
    </location>
</feature>
<protein>
    <submittedName>
        <fullName evidence="2">Uncharacterized protein</fullName>
    </submittedName>
</protein>
<feature type="compositionally biased region" description="Basic and acidic residues" evidence="1">
    <location>
        <begin position="315"/>
        <end position="333"/>
    </location>
</feature>
<keyword evidence="3" id="KW-1185">Reference proteome</keyword>
<proteinExistence type="predicted"/>
<organism evidence="2 3">
    <name type="scientific">Mya arenaria</name>
    <name type="common">Soft-shell clam</name>
    <dbReference type="NCBI Taxonomy" id="6604"/>
    <lineage>
        <taxon>Eukaryota</taxon>
        <taxon>Metazoa</taxon>
        <taxon>Spiralia</taxon>
        <taxon>Lophotrochozoa</taxon>
        <taxon>Mollusca</taxon>
        <taxon>Bivalvia</taxon>
        <taxon>Autobranchia</taxon>
        <taxon>Heteroconchia</taxon>
        <taxon>Euheterodonta</taxon>
        <taxon>Imparidentia</taxon>
        <taxon>Neoheterodontei</taxon>
        <taxon>Myida</taxon>
        <taxon>Myoidea</taxon>
        <taxon>Myidae</taxon>
        <taxon>Mya</taxon>
    </lineage>
</organism>
<sequence>MLNFEVINMRSPRLSRLKWPLLYTIPETQAVVPIDGPTKPIAVNGQLAPADIAVFDNKAANAVLLDAESQLKSGYPTIATSSMVARRNRLGIHEDVDNHTDIKFFSELVKPVQYRWKFQKDKLKTMQPSKHGFHPRSQSPTFQRLIDATEKLHLLSSRENPDDTLSSAKTDFFETQSEIHPSAFSRASSRVPRSEPATRTSSLPAAADKYPNGRFDFQPDIRTIEPTFRKDDLFIEEDEDDDDSFILSPSPRDPTPPPPIPIPRKPQRKVQREFKVDFKKLDSHSELHLFLPHIEEGSRGATPDTPTKKFSAKCELPRIDDSMERKSPEDDHSKNKKKQSRKKRKLFTRVKSGLHDDKEFRDRLNDVPTLISLENERDFHPASMCVFENCMHHQHRKSTKIRQA</sequence>
<reference evidence="2" key="1">
    <citation type="submission" date="2022-11" db="EMBL/GenBank/DDBJ databases">
        <title>Centuries of genome instability and evolution in soft-shell clam transmissible cancer (bioRxiv).</title>
        <authorList>
            <person name="Hart S.F.M."/>
            <person name="Yonemitsu M.A."/>
            <person name="Giersch R.M."/>
            <person name="Beal B.F."/>
            <person name="Arriagada G."/>
            <person name="Davis B.W."/>
            <person name="Ostrander E.A."/>
            <person name="Goff S.P."/>
            <person name="Metzger M.J."/>
        </authorList>
    </citation>
    <scope>NUCLEOTIDE SEQUENCE</scope>
    <source>
        <strain evidence="2">MELC-2E11</strain>
        <tissue evidence="2">Siphon/mantle</tissue>
    </source>
</reference>
<evidence type="ECO:0000313" key="2">
    <source>
        <dbReference type="EMBL" id="WAR09119.1"/>
    </source>
</evidence>
<feature type="region of interest" description="Disordered" evidence="1">
    <location>
        <begin position="294"/>
        <end position="346"/>
    </location>
</feature>
<gene>
    <name evidence="2" type="ORF">MAR_019077</name>
</gene>
<feature type="region of interest" description="Disordered" evidence="1">
    <location>
        <begin position="239"/>
        <end position="269"/>
    </location>
</feature>
<dbReference type="Proteomes" id="UP001164746">
    <property type="component" value="Chromosome 6"/>
</dbReference>
<feature type="compositionally biased region" description="Pro residues" evidence="1">
    <location>
        <begin position="251"/>
        <end position="264"/>
    </location>
</feature>
<name>A0ABY7EJ04_MYAAR</name>
<dbReference type="EMBL" id="CP111017">
    <property type="protein sequence ID" value="WAR09119.1"/>
    <property type="molecule type" value="Genomic_DNA"/>
</dbReference>
<evidence type="ECO:0000313" key="3">
    <source>
        <dbReference type="Proteomes" id="UP001164746"/>
    </source>
</evidence>
<feature type="compositionally biased region" description="Basic residues" evidence="1">
    <location>
        <begin position="334"/>
        <end position="346"/>
    </location>
</feature>
<evidence type="ECO:0000256" key="1">
    <source>
        <dbReference type="SAM" id="MobiDB-lite"/>
    </source>
</evidence>
<accession>A0ABY7EJ04</accession>